<accession>A0A1W5CS56</accession>
<sequence length="469" mass="52987">MFTETSAEGASKPAPFKKSLFNKPAWSKPQTPGDPLDFFHRSRQTYVDIAAEEERKRKRRLARKDEERARVANTEEREGKRRRVADYSDDDDEQSSSGSDYGELAKPSAPKVQPVDGQKSPSPKRQQISPKSLLKQYEEIASLPEYKEEQESTEPKPSQPHIIDLEEGESPPRVIYEEDEPEITTVTAVQPPQDEDDALLASDEEFPELARKAREKARQKRLEAEAASATLDPSQSNTGEGSLQRSLSLQQPTPSPQQTDDIVSILITSRIANTTPLIVNRRISQRLKDVRVTWCGRQGFTPEATVTVFLTWRGKRLFDVTTCKSLGIGVSADGTIVMKGEKDVLSEEERQIHMEAMTEEIFEDYKDSKRRAIADEDTEEGEKQEAEETEQKPEEQVRIILKAKGLDDFKLKVKPSTPISKIMNAFRSTYGVEADKEVFLLFDGERLERGSRVGESDISDMDSIEVHIK</sequence>
<dbReference type="InterPro" id="IPR000626">
    <property type="entry name" value="Ubiquitin-like_dom"/>
</dbReference>
<dbReference type="InterPro" id="IPR022617">
    <property type="entry name" value="Rad60/SUMO-like_dom"/>
</dbReference>
<dbReference type="Pfam" id="PF11976">
    <property type="entry name" value="Rad60-SLD"/>
    <property type="match status" value="1"/>
</dbReference>
<feature type="region of interest" description="Disordered" evidence="1">
    <location>
        <begin position="375"/>
        <end position="394"/>
    </location>
</feature>
<feature type="compositionally biased region" description="Basic and acidic residues" evidence="1">
    <location>
        <begin position="145"/>
        <end position="154"/>
    </location>
</feature>
<dbReference type="Gene3D" id="3.10.20.90">
    <property type="entry name" value="Phosphatidylinositol 3-kinase Catalytic Subunit, Chain A, domain 1"/>
    <property type="match status" value="1"/>
</dbReference>
<dbReference type="InterPro" id="IPR029071">
    <property type="entry name" value="Ubiquitin-like_domsf"/>
</dbReference>
<organism evidence="3 4">
    <name type="scientific">Lasallia pustulata</name>
    <dbReference type="NCBI Taxonomy" id="136370"/>
    <lineage>
        <taxon>Eukaryota</taxon>
        <taxon>Fungi</taxon>
        <taxon>Dikarya</taxon>
        <taxon>Ascomycota</taxon>
        <taxon>Pezizomycotina</taxon>
        <taxon>Lecanoromycetes</taxon>
        <taxon>OSLEUM clade</taxon>
        <taxon>Umbilicariomycetidae</taxon>
        <taxon>Umbilicariales</taxon>
        <taxon>Umbilicariaceae</taxon>
        <taxon>Lasallia</taxon>
    </lineage>
</organism>
<proteinExistence type="predicted"/>
<feature type="compositionally biased region" description="Polar residues" evidence="1">
    <location>
        <begin position="231"/>
        <end position="241"/>
    </location>
</feature>
<feature type="region of interest" description="Disordered" evidence="1">
    <location>
        <begin position="1"/>
        <end position="39"/>
    </location>
</feature>
<protein>
    <submittedName>
        <fullName evidence="3">Ubiquitin-related domain</fullName>
    </submittedName>
</protein>
<name>A0A1W5CS56_9LECA</name>
<feature type="compositionally biased region" description="Low complexity" evidence="1">
    <location>
        <begin position="242"/>
        <end position="258"/>
    </location>
</feature>
<keyword evidence="4" id="KW-1185">Reference proteome</keyword>
<feature type="compositionally biased region" description="Polar residues" evidence="1">
    <location>
        <begin position="119"/>
        <end position="130"/>
    </location>
</feature>
<feature type="region of interest" description="Disordered" evidence="1">
    <location>
        <begin position="53"/>
        <end position="258"/>
    </location>
</feature>
<evidence type="ECO:0000313" key="4">
    <source>
        <dbReference type="Proteomes" id="UP000192927"/>
    </source>
</evidence>
<reference evidence="4" key="1">
    <citation type="submission" date="2017-03" db="EMBL/GenBank/DDBJ databases">
        <authorList>
            <person name="Sharma R."/>
            <person name="Thines M."/>
        </authorList>
    </citation>
    <scope>NUCLEOTIDE SEQUENCE [LARGE SCALE GENOMIC DNA]</scope>
</reference>
<dbReference type="PROSITE" id="PS50053">
    <property type="entry name" value="UBIQUITIN_2"/>
    <property type="match status" value="1"/>
</dbReference>
<evidence type="ECO:0000256" key="1">
    <source>
        <dbReference type="SAM" id="MobiDB-lite"/>
    </source>
</evidence>
<feature type="domain" description="Ubiquitin-like" evidence="2">
    <location>
        <begin position="397"/>
        <end position="469"/>
    </location>
</feature>
<dbReference type="EMBL" id="FWEW01000043">
    <property type="protein sequence ID" value="SLM33489.1"/>
    <property type="molecule type" value="Genomic_DNA"/>
</dbReference>
<dbReference type="Proteomes" id="UP000192927">
    <property type="component" value="Unassembled WGS sequence"/>
</dbReference>
<dbReference type="SMART" id="SM00213">
    <property type="entry name" value="UBQ"/>
    <property type="match status" value="1"/>
</dbReference>
<dbReference type="SUPFAM" id="SSF54236">
    <property type="entry name" value="Ubiquitin-like"/>
    <property type="match status" value="1"/>
</dbReference>
<evidence type="ECO:0000313" key="3">
    <source>
        <dbReference type="EMBL" id="SLM33489.1"/>
    </source>
</evidence>
<feature type="compositionally biased region" description="Acidic residues" evidence="1">
    <location>
        <begin position="193"/>
        <end position="207"/>
    </location>
</feature>
<evidence type="ECO:0000259" key="2">
    <source>
        <dbReference type="PROSITE" id="PS50053"/>
    </source>
</evidence>
<feature type="compositionally biased region" description="Basic and acidic residues" evidence="1">
    <location>
        <begin position="381"/>
        <end position="394"/>
    </location>
</feature>
<dbReference type="AlphaFoldDB" id="A0A1W5CS56"/>
<feature type="compositionally biased region" description="Basic and acidic residues" evidence="1">
    <location>
        <begin position="63"/>
        <end position="79"/>
    </location>
</feature>